<dbReference type="NCBIfam" id="TIGR01460">
    <property type="entry name" value="HAD-SF-IIA"/>
    <property type="match status" value="1"/>
</dbReference>
<dbReference type="EMBL" id="BNCP01000004">
    <property type="protein sequence ID" value="GIL72697.1"/>
    <property type="molecule type" value="Genomic_DNA"/>
</dbReference>
<dbReference type="SFLD" id="SFLDG01139">
    <property type="entry name" value="C2.A:_Pyridoxal_Phosphate_Phos"/>
    <property type="match status" value="1"/>
</dbReference>
<dbReference type="FunFam" id="3.40.50.1000:FF:000039">
    <property type="entry name" value="Phosphoglycolate phosphatase"/>
    <property type="match status" value="1"/>
</dbReference>
<comment type="similarity">
    <text evidence="2">Belongs to the HAD-like hydrolase superfamily. CbbY/CbbZ/Gph/YieH family.</text>
</comment>
<dbReference type="EMBL" id="BNCQ01000006">
    <property type="protein sequence ID" value="GIL99178.1"/>
    <property type="molecule type" value="Genomic_DNA"/>
</dbReference>
<evidence type="ECO:0000313" key="9">
    <source>
        <dbReference type="EMBL" id="GIL99178.1"/>
    </source>
</evidence>
<dbReference type="SFLD" id="SFLDS00003">
    <property type="entry name" value="Haloacid_Dehalogenase"/>
    <property type="match status" value="1"/>
</dbReference>
<comment type="catalytic activity">
    <reaction evidence="1">
        <text>2-phosphoglycolate + H2O = glycolate + phosphate</text>
        <dbReference type="Rhea" id="RHEA:14369"/>
        <dbReference type="ChEBI" id="CHEBI:15377"/>
        <dbReference type="ChEBI" id="CHEBI:29805"/>
        <dbReference type="ChEBI" id="CHEBI:43474"/>
        <dbReference type="ChEBI" id="CHEBI:58033"/>
        <dbReference type="EC" id="3.1.3.18"/>
    </reaction>
</comment>
<dbReference type="PANTHER" id="PTHR19288:SF46">
    <property type="entry name" value="HALOACID DEHALOGENASE-LIKE HYDROLASE DOMAIN-CONTAINING PROTEIN 2"/>
    <property type="match status" value="1"/>
</dbReference>
<keyword evidence="7" id="KW-0460">Magnesium</keyword>
<dbReference type="OrthoDB" id="413953at2759"/>
<evidence type="ECO:0000313" key="10">
    <source>
        <dbReference type="Proteomes" id="UP000747110"/>
    </source>
</evidence>
<dbReference type="NCBIfam" id="TIGR01452">
    <property type="entry name" value="PGP_euk"/>
    <property type="match status" value="1"/>
</dbReference>
<evidence type="ECO:0000256" key="2">
    <source>
        <dbReference type="ARBA" id="ARBA00006171"/>
    </source>
</evidence>
<dbReference type="GO" id="GO:0046872">
    <property type="term" value="F:metal ion binding"/>
    <property type="evidence" value="ECO:0007669"/>
    <property type="project" value="UniProtKB-KW"/>
</dbReference>
<proteinExistence type="inferred from homology"/>
<feature type="binding site" evidence="6">
    <location>
        <position position="249"/>
    </location>
    <ligand>
        <name>substrate</name>
    </ligand>
</feature>
<evidence type="ECO:0000313" key="8">
    <source>
        <dbReference type="EMBL" id="GIL72697.1"/>
    </source>
</evidence>
<dbReference type="GO" id="GO:0008967">
    <property type="term" value="F:phosphoglycolate phosphatase activity"/>
    <property type="evidence" value="ECO:0007669"/>
    <property type="project" value="UniProtKB-EC"/>
</dbReference>
<dbReference type="InterPro" id="IPR006357">
    <property type="entry name" value="HAD-SF_hydro_IIA"/>
</dbReference>
<accession>A0A8J4FFE0</accession>
<keyword evidence="10" id="KW-1185">Reference proteome</keyword>
<dbReference type="GO" id="GO:0005737">
    <property type="term" value="C:cytoplasm"/>
    <property type="evidence" value="ECO:0007669"/>
    <property type="project" value="TreeGrafter"/>
</dbReference>
<dbReference type="PIRSF" id="PIRSF000915">
    <property type="entry name" value="PGP-type_phosphatase"/>
    <property type="match status" value="1"/>
</dbReference>
<comment type="caution">
    <text evidence="8">The sequence shown here is derived from an EMBL/GenBank/DDBJ whole genome shotgun (WGS) entry which is preliminary data.</text>
</comment>
<sequence>MQVLQRSLPSTRAGARPVRPARKMVTCLAASRPIPRATNEQKIDLLKKVECFIFDCDGVIWLGDKVIEGVPETLDMLRAMGKKVFFVTNNSTKSRAGYMSKFQSLGLDVKAEEIYSSSYAAAAYLESINFQKKVYVIGETGILEELDLKGIRHLGGPSDADKRVTLKSGEFMEHDHGVGAVVVGFDRYINYYKIQYATLCIRENPGCLFIATNRDAVTHLTDAQEWAGNGSMVGAIVGSTKREPTVVGKPSDFMLKNISATLGLRPDQICMVGDRLDTDIMFGKNGGLTTSLVLSGVTTEEVLNSPDNKVIPDYVLSKLPDLLTVKESAMVAA</sequence>
<dbReference type="InterPro" id="IPR006349">
    <property type="entry name" value="PGP_euk"/>
</dbReference>
<organism evidence="8 10">
    <name type="scientific">Volvox reticuliferus</name>
    <dbReference type="NCBI Taxonomy" id="1737510"/>
    <lineage>
        <taxon>Eukaryota</taxon>
        <taxon>Viridiplantae</taxon>
        <taxon>Chlorophyta</taxon>
        <taxon>core chlorophytes</taxon>
        <taxon>Chlorophyceae</taxon>
        <taxon>CS clade</taxon>
        <taxon>Chlamydomonadales</taxon>
        <taxon>Volvocaceae</taxon>
        <taxon>Volvox</taxon>
    </lineage>
</organism>
<evidence type="ECO:0000256" key="1">
    <source>
        <dbReference type="ARBA" id="ARBA00000830"/>
    </source>
</evidence>
<dbReference type="PANTHER" id="PTHR19288">
    <property type="entry name" value="4-NITROPHENYLPHOSPHATASE-RELATED"/>
    <property type="match status" value="1"/>
</dbReference>
<feature type="binding site" evidence="7">
    <location>
        <position position="57"/>
    </location>
    <ligand>
        <name>Mg(2+)</name>
        <dbReference type="ChEBI" id="CHEBI:18420"/>
    </ligand>
</feature>
<keyword evidence="4" id="KW-0378">Hydrolase</keyword>
<dbReference type="Pfam" id="PF13242">
    <property type="entry name" value="Hydrolase_like"/>
    <property type="match status" value="1"/>
</dbReference>
<protein>
    <recommendedName>
        <fullName evidence="3">phosphoglycolate phosphatase</fullName>
        <ecNumber evidence="3">3.1.3.18</ecNumber>
    </recommendedName>
</protein>
<dbReference type="EC" id="3.1.3.18" evidence="3"/>
<dbReference type="SUPFAM" id="SSF56784">
    <property type="entry name" value="HAD-like"/>
    <property type="match status" value="1"/>
</dbReference>
<name>A0A8J4FFE0_9CHLO</name>
<reference evidence="8" key="1">
    <citation type="journal article" date="2021" name="Proc. Natl. Acad. Sci. U.S.A.">
        <title>Three genomes in the algal genus Volvox reveal the fate of a haploid sex-determining region after a transition to homothallism.</title>
        <authorList>
            <person name="Yamamoto K."/>
            <person name="Hamaji T."/>
            <person name="Kawai-Toyooka H."/>
            <person name="Matsuzaki R."/>
            <person name="Takahashi F."/>
            <person name="Nishimura Y."/>
            <person name="Kawachi M."/>
            <person name="Noguchi H."/>
            <person name="Minakuchi Y."/>
            <person name="Umen J.G."/>
            <person name="Toyoda A."/>
            <person name="Nozaki H."/>
        </authorList>
    </citation>
    <scope>NUCLEOTIDE SEQUENCE</scope>
    <source>
        <strain evidence="9">NIES-3785</strain>
        <strain evidence="8">NIES-3786</strain>
    </source>
</reference>
<dbReference type="Proteomes" id="UP000722791">
    <property type="component" value="Unassembled WGS sequence"/>
</dbReference>
<feature type="binding site" evidence="7">
    <location>
        <position position="55"/>
    </location>
    <ligand>
        <name>Mg(2+)</name>
        <dbReference type="ChEBI" id="CHEBI:18420"/>
    </ligand>
</feature>
<dbReference type="InterPro" id="IPR023214">
    <property type="entry name" value="HAD_sf"/>
</dbReference>
<dbReference type="Proteomes" id="UP000747110">
    <property type="component" value="Unassembled WGS sequence"/>
</dbReference>
<comment type="cofactor">
    <cofactor evidence="7">
        <name>Mg(2+)</name>
        <dbReference type="ChEBI" id="CHEBI:18420"/>
    </cofactor>
    <text evidence="7">Divalent metal ions. Mg(2+) is the most effective.</text>
</comment>
<dbReference type="SFLD" id="SFLDF00039">
    <property type="entry name" value="phosphoglycolate_phosphatase_2"/>
    <property type="match status" value="1"/>
</dbReference>
<evidence type="ECO:0000256" key="6">
    <source>
        <dbReference type="PIRSR" id="PIRSR000915-2"/>
    </source>
</evidence>
<feature type="binding site" evidence="7">
    <location>
        <position position="274"/>
    </location>
    <ligand>
        <name>Mg(2+)</name>
        <dbReference type="ChEBI" id="CHEBI:18420"/>
    </ligand>
</feature>
<gene>
    <name evidence="8" type="ORF">Vretifemale_2939</name>
    <name evidence="9" type="ORF">Vretimale_4402</name>
</gene>
<evidence type="ECO:0000256" key="7">
    <source>
        <dbReference type="PIRSR" id="PIRSR000915-3"/>
    </source>
</evidence>
<evidence type="ECO:0000256" key="3">
    <source>
        <dbReference type="ARBA" id="ARBA00013078"/>
    </source>
</evidence>
<feature type="active site" description="Proton donor" evidence="5">
    <location>
        <position position="57"/>
    </location>
</feature>
<dbReference type="AlphaFoldDB" id="A0A8J4FFE0"/>
<evidence type="ECO:0000256" key="5">
    <source>
        <dbReference type="PIRSR" id="PIRSR000915-1"/>
    </source>
</evidence>
<dbReference type="InterPro" id="IPR036412">
    <property type="entry name" value="HAD-like_sf"/>
</dbReference>
<keyword evidence="7" id="KW-0479">Metal-binding</keyword>
<dbReference type="Pfam" id="PF13344">
    <property type="entry name" value="Hydrolase_6"/>
    <property type="match status" value="1"/>
</dbReference>
<evidence type="ECO:0000256" key="4">
    <source>
        <dbReference type="ARBA" id="ARBA00022801"/>
    </source>
</evidence>
<dbReference type="Gene3D" id="3.40.50.1000">
    <property type="entry name" value="HAD superfamily/HAD-like"/>
    <property type="match status" value="2"/>
</dbReference>
<feature type="active site" description="Nucleophile" evidence="5">
    <location>
        <position position="55"/>
    </location>
</feature>